<reference evidence="1 2" key="2">
    <citation type="journal article" date="2017" name="Front. Plant Sci.">
        <title>Gene Classification and Mining of Molecular Markers Useful in Red Clover (Trifolium pratense) Breeding.</title>
        <authorList>
            <person name="Istvanek J."/>
            <person name="Dluhosova J."/>
            <person name="Dluhos P."/>
            <person name="Patkova L."/>
            <person name="Nedelnik J."/>
            <person name="Repkova J."/>
        </authorList>
    </citation>
    <scope>NUCLEOTIDE SEQUENCE [LARGE SCALE GENOMIC DNA]</scope>
    <source>
        <strain evidence="2">cv. Tatra</strain>
        <tissue evidence="1">Young leaves</tissue>
    </source>
</reference>
<name>A0A2K3P2N8_TRIPR</name>
<evidence type="ECO:0000313" key="2">
    <source>
        <dbReference type="Proteomes" id="UP000236291"/>
    </source>
</evidence>
<gene>
    <name evidence="1" type="ORF">L195_g006105</name>
</gene>
<dbReference type="Proteomes" id="UP000236291">
    <property type="component" value="Unassembled WGS sequence"/>
</dbReference>
<sequence length="84" mass="9318">VMMGKRATVLGVCAPGCVEAQPDKPSVYEIDTSNHFYTDMATTDRNQLIEWARAIALKLKFAIVIGKPDNDNDINSQSIQTYNL</sequence>
<organism evidence="1 2">
    <name type="scientific">Trifolium pratense</name>
    <name type="common">Red clover</name>
    <dbReference type="NCBI Taxonomy" id="57577"/>
    <lineage>
        <taxon>Eukaryota</taxon>
        <taxon>Viridiplantae</taxon>
        <taxon>Streptophyta</taxon>
        <taxon>Embryophyta</taxon>
        <taxon>Tracheophyta</taxon>
        <taxon>Spermatophyta</taxon>
        <taxon>Magnoliopsida</taxon>
        <taxon>eudicotyledons</taxon>
        <taxon>Gunneridae</taxon>
        <taxon>Pentapetalae</taxon>
        <taxon>rosids</taxon>
        <taxon>fabids</taxon>
        <taxon>Fabales</taxon>
        <taxon>Fabaceae</taxon>
        <taxon>Papilionoideae</taxon>
        <taxon>50 kb inversion clade</taxon>
        <taxon>NPAAA clade</taxon>
        <taxon>Hologalegina</taxon>
        <taxon>IRL clade</taxon>
        <taxon>Trifolieae</taxon>
        <taxon>Trifolium</taxon>
    </lineage>
</organism>
<feature type="non-terminal residue" evidence="1">
    <location>
        <position position="1"/>
    </location>
</feature>
<evidence type="ECO:0000313" key="1">
    <source>
        <dbReference type="EMBL" id="PNY09551.1"/>
    </source>
</evidence>
<proteinExistence type="predicted"/>
<comment type="caution">
    <text evidence="1">The sequence shown here is derived from an EMBL/GenBank/DDBJ whole genome shotgun (WGS) entry which is preliminary data.</text>
</comment>
<dbReference type="EMBL" id="ASHM01003221">
    <property type="protein sequence ID" value="PNY09551.1"/>
    <property type="molecule type" value="Genomic_DNA"/>
</dbReference>
<dbReference type="AlphaFoldDB" id="A0A2K3P2N8"/>
<protein>
    <submittedName>
        <fullName evidence="1">Uncharacterized protein</fullName>
    </submittedName>
</protein>
<accession>A0A2K3P2N8</accession>
<reference evidence="1 2" key="1">
    <citation type="journal article" date="2014" name="Am. J. Bot.">
        <title>Genome assembly and annotation for red clover (Trifolium pratense; Fabaceae).</title>
        <authorList>
            <person name="Istvanek J."/>
            <person name="Jaros M."/>
            <person name="Krenek A."/>
            <person name="Repkova J."/>
        </authorList>
    </citation>
    <scope>NUCLEOTIDE SEQUENCE [LARGE SCALE GENOMIC DNA]</scope>
    <source>
        <strain evidence="2">cv. Tatra</strain>
        <tissue evidence="1">Young leaves</tissue>
    </source>
</reference>